<proteinExistence type="predicted"/>
<evidence type="ECO:0000313" key="1">
    <source>
        <dbReference type="EMBL" id="CAH2079367.1"/>
    </source>
</evidence>
<organism evidence="1 2">
    <name type="scientific">Iphiclides podalirius</name>
    <name type="common">scarce swallowtail</name>
    <dbReference type="NCBI Taxonomy" id="110791"/>
    <lineage>
        <taxon>Eukaryota</taxon>
        <taxon>Metazoa</taxon>
        <taxon>Ecdysozoa</taxon>
        <taxon>Arthropoda</taxon>
        <taxon>Hexapoda</taxon>
        <taxon>Insecta</taxon>
        <taxon>Pterygota</taxon>
        <taxon>Neoptera</taxon>
        <taxon>Endopterygota</taxon>
        <taxon>Lepidoptera</taxon>
        <taxon>Glossata</taxon>
        <taxon>Ditrysia</taxon>
        <taxon>Papilionoidea</taxon>
        <taxon>Papilionidae</taxon>
        <taxon>Papilioninae</taxon>
        <taxon>Iphiclides</taxon>
    </lineage>
</organism>
<keyword evidence="2" id="KW-1185">Reference proteome</keyword>
<name>A0ABN8J6X4_9NEOP</name>
<gene>
    <name evidence="1" type="ORF">IPOD504_LOCUS17709</name>
</gene>
<comment type="caution">
    <text evidence="1">The sequence shown here is derived from an EMBL/GenBank/DDBJ whole genome shotgun (WGS) entry which is preliminary data.</text>
</comment>
<feature type="non-terminal residue" evidence="1">
    <location>
        <position position="80"/>
    </location>
</feature>
<dbReference type="Proteomes" id="UP000837857">
    <property type="component" value="Unassembled WGS sequence"/>
</dbReference>
<dbReference type="EMBL" id="CAKOGK010000052">
    <property type="protein sequence ID" value="CAH2079367.1"/>
    <property type="molecule type" value="Genomic_DNA"/>
</dbReference>
<reference evidence="1" key="1">
    <citation type="submission" date="2022-03" db="EMBL/GenBank/DDBJ databases">
        <authorList>
            <person name="Martin H S."/>
        </authorList>
    </citation>
    <scope>NUCLEOTIDE SEQUENCE [LARGE SCALE GENOMIC DNA]</scope>
</reference>
<evidence type="ECO:0008006" key="3">
    <source>
        <dbReference type="Google" id="ProtNLM"/>
    </source>
</evidence>
<accession>A0ABN8J6X4</accession>
<evidence type="ECO:0000313" key="2">
    <source>
        <dbReference type="Proteomes" id="UP000837857"/>
    </source>
</evidence>
<sequence>MHLGGSFPCELCGRVYGTHQKLNGGHVDTVHRLLQKRFQVPKVVARALLRVLQAAEAPGRAPRRGPPAVQVQRVRQVLRS</sequence>
<protein>
    <recommendedName>
        <fullName evidence="3">C2H2-type domain-containing protein</fullName>
    </recommendedName>
</protein>